<dbReference type="GO" id="GO:0005975">
    <property type="term" value="P:carbohydrate metabolic process"/>
    <property type="evidence" value="ECO:0007669"/>
    <property type="project" value="InterPro"/>
</dbReference>
<feature type="active site" description="Proton donor" evidence="4">
    <location>
        <position position="186"/>
    </location>
</feature>
<evidence type="ECO:0000256" key="1">
    <source>
        <dbReference type="ARBA" id="ARBA00009809"/>
    </source>
</evidence>
<feature type="active site" description="Nucleophile" evidence="4">
    <location>
        <position position="267"/>
    </location>
</feature>
<dbReference type="InterPro" id="IPR017853">
    <property type="entry name" value="GH"/>
</dbReference>
<dbReference type="Pfam" id="PF21317">
    <property type="entry name" value="BetaGal_ABD_1"/>
    <property type="match status" value="1"/>
</dbReference>
<evidence type="ECO:0000256" key="3">
    <source>
        <dbReference type="ARBA" id="ARBA00023295"/>
    </source>
</evidence>
<dbReference type="Pfam" id="PF01301">
    <property type="entry name" value="Glyco_hydro_35"/>
    <property type="match status" value="1"/>
</dbReference>
<feature type="domain" description="Glycoside hydrolase 35 catalytic" evidence="7">
    <location>
        <begin position="38"/>
        <end position="360"/>
    </location>
</feature>
<dbReference type="SUPFAM" id="SSF51445">
    <property type="entry name" value="(Trans)glycosidases"/>
    <property type="match status" value="1"/>
</dbReference>
<evidence type="ECO:0000256" key="6">
    <source>
        <dbReference type="RuleBase" id="RU003679"/>
    </source>
</evidence>
<dbReference type="Pfam" id="PF21467">
    <property type="entry name" value="BetaGal_gal-bd"/>
    <property type="match status" value="1"/>
</dbReference>
<dbReference type="InterPro" id="IPR048913">
    <property type="entry name" value="BetaGal_gal-bd"/>
</dbReference>
<dbReference type="PANTHER" id="PTHR23421">
    <property type="entry name" value="BETA-GALACTOSIDASE RELATED"/>
    <property type="match status" value="1"/>
</dbReference>
<dbReference type="OMA" id="KDYMPYV"/>
<dbReference type="PIRSF" id="PIRSF006336">
    <property type="entry name" value="B-gal"/>
    <property type="match status" value="1"/>
</dbReference>
<name>A0A087TGX8_STEMI</name>
<feature type="domain" description="Beta-galactosidase 1-like first all-beta" evidence="8">
    <location>
        <begin position="421"/>
        <end position="530"/>
    </location>
</feature>
<dbReference type="GO" id="GO:0004565">
    <property type="term" value="F:beta-galactosidase activity"/>
    <property type="evidence" value="ECO:0007669"/>
    <property type="project" value="UniProtKB-EC"/>
</dbReference>
<accession>A0A087TGX8</accession>
<dbReference type="Gene3D" id="2.60.120.260">
    <property type="entry name" value="Galactose-binding domain-like"/>
    <property type="match status" value="2"/>
</dbReference>
<dbReference type="STRING" id="407821.A0A087TGX8"/>
<protein>
    <recommendedName>
        <fullName evidence="5">Beta-galactosidase</fullName>
        <ecNumber evidence="5">3.2.1.23</ecNumber>
    </recommendedName>
</protein>
<evidence type="ECO:0000259" key="8">
    <source>
        <dbReference type="Pfam" id="PF21317"/>
    </source>
</evidence>
<dbReference type="SUPFAM" id="SSF49785">
    <property type="entry name" value="Galactose-binding domain-like"/>
    <property type="match status" value="1"/>
</dbReference>
<evidence type="ECO:0000259" key="7">
    <source>
        <dbReference type="Pfam" id="PF01301"/>
    </source>
</evidence>
<evidence type="ECO:0000256" key="2">
    <source>
        <dbReference type="ARBA" id="ARBA00022801"/>
    </source>
</evidence>
<keyword evidence="11" id="KW-1185">Reference proteome</keyword>
<evidence type="ECO:0000313" key="10">
    <source>
        <dbReference type="EMBL" id="KFM64367.1"/>
    </source>
</evidence>
<dbReference type="EC" id="3.2.1.23" evidence="5"/>
<dbReference type="AlphaFoldDB" id="A0A087TGX8"/>
<evidence type="ECO:0000256" key="5">
    <source>
        <dbReference type="RuleBase" id="RU000675"/>
    </source>
</evidence>
<sequence length="634" mass="72703">MDKDDVKSQDDNYSEVSLYKYYVGDVVSSGLQAVGSDFTLNNKKFQVFSGSLHYFRILPERWEESIKEMRYCHLNTVCTYVPWNLHEDKPSNFNFTGLLDLKLFIETVRKQDMFLILRPGPYICAELDFGGLPSWLLKDKNMKVRSNYPPFLAAVKSYFTELLTYIYEYQFTVSGGPIIAMQVENEFGSCGNTLKNRDDSDYMIFLRDTLREIGIRELLFTCDMPSIALTHGSIKDVLMAANFQTDAENELKLLEEQQPNQPLMVAELWSGWFDHWGEIHHEVPTAILIESLNTILKKNASFNIYLFQGGTNFGFCNGANIGFPESESPYCSTVTSYDYDALLTEDGRCTEKYRAVCSILKSVKKQYHRPKEIMTSDVKFLTMKNIPIKRYLPLKKIIPIIHDKIQCEIPVCMEMLGPHEYGQRFGFVLYQTEFKESGILEFHITHGTRSVVLVNNIHVANVENSHGVQKLQITHNAELKQSILSILVENLGRVNFSEKKEILNNERRGLYGNVTLSGKPLENWQIFPLDISENLVNRASLINWEEVDQSNNKECIGLYAASFNLNDVKDSFLYSSSWSKGVVIVNGFNIGRYWSIGPQQTLFIPHQLLKIGLNEILVFELNSVVKCLQFQDSP</sequence>
<dbReference type="PRINTS" id="PR00742">
    <property type="entry name" value="GLHYDRLASE35"/>
</dbReference>
<dbReference type="OrthoDB" id="6411986at2759"/>
<dbReference type="InterPro" id="IPR031330">
    <property type="entry name" value="Gly_Hdrlase_35_cat"/>
</dbReference>
<dbReference type="InterPro" id="IPR008979">
    <property type="entry name" value="Galactose-bd-like_sf"/>
</dbReference>
<dbReference type="Gene3D" id="3.20.20.80">
    <property type="entry name" value="Glycosidases"/>
    <property type="match status" value="1"/>
</dbReference>
<gene>
    <name evidence="10" type="ORF">X975_14998</name>
</gene>
<dbReference type="FunFam" id="2.60.120.260:FF:000049">
    <property type="entry name" value="Beta-galactosidase"/>
    <property type="match status" value="1"/>
</dbReference>
<dbReference type="PROSITE" id="PS01182">
    <property type="entry name" value="GLYCOSYL_HYDROL_F35"/>
    <property type="match status" value="1"/>
</dbReference>
<dbReference type="Proteomes" id="UP000054359">
    <property type="component" value="Unassembled WGS sequence"/>
</dbReference>
<dbReference type="FunFam" id="3.20.20.80:FF:000115">
    <property type="entry name" value="Beta-galactosidase"/>
    <property type="match status" value="1"/>
</dbReference>
<keyword evidence="3 5" id="KW-0326">Glycosidase</keyword>
<dbReference type="InterPro" id="IPR048912">
    <property type="entry name" value="BetaGal1-like_ABD1"/>
</dbReference>
<reference evidence="10 11" key="1">
    <citation type="submission" date="2013-11" db="EMBL/GenBank/DDBJ databases">
        <title>Genome sequencing of Stegodyphus mimosarum.</title>
        <authorList>
            <person name="Bechsgaard J."/>
        </authorList>
    </citation>
    <scope>NUCLEOTIDE SEQUENCE [LARGE SCALE GENOMIC DNA]</scope>
</reference>
<comment type="catalytic activity">
    <reaction evidence="5">
        <text>Hydrolysis of terminal non-reducing beta-D-galactose residues in beta-D-galactosides.</text>
        <dbReference type="EC" id="3.2.1.23"/>
    </reaction>
</comment>
<dbReference type="InterPro" id="IPR026283">
    <property type="entry name" value="B-gal_1-like"/>
</dbReference>
<comment type="similarity">
    <text evidence="1 6">Belongs to the glycosyl hydrolase 35 family.</text>
</comment>
<dbReference type="InterPro" id="IPR019801">
    <property type="entry name" value="Glyco_hydro_35_CS"/>
</dbReference>
<dbReference type="InterPro" id="IPR001944">
    <property type="entry name" value="Glycoside_Hdrlase_35"/>
</dbReference>
<evidence type="ECO:0000256" key="4">
    <source>
        <dbReference type="PIRSR" id="PIRSR006336-1"/>
    </source>
</evidence>
<organism evidence="10 11">
    <name type="scientific">Stegodyphus mimosarum</name>
    <name type="common">African social velvet spider</name>
    <dbReference type="NCBI Taxonomy" id="407821"/>
    <lineage>
        <taxon>Eukaryota</taxon>
        <taxon>Metazoa</taxon>
        <taxon>Ecdysozoa</taxon>
        <taxon>Arthropoda</taxon>
        <taxon>Chelicerata</taxon>
        <taxon>Arachnida</taxon>
        <taxon>Araneae</taxon>
        <taxon>Araneomorphae</taxon>
        <taxon>Entelegynae</taxon>
        <taxon>Eresoidea</taxon>
        <taxon>Eresidae</taxon>
        <taxon>Stegodyphus</taxon>
    </lineage>
</organism>
<feature type="non-terminal residue" evidence="10">
    <location>
        <position position="634"/>
    </location>
</feature>
<evidence type="ECO:0000313" key="11">
    <source>
        <dbReference type="Proteomes" id="UP000054359"/>
    </source>
</evidence>
<feature type="domain" description="Beta-galactosidase galactose-binding" evidence="9">
    <location>
        <begin position="558"/>
        <end position="614"/>
    </location>
</feature>
<dbReference type="EMBL" id="KK115173">
    <property type="protein sequence ID" value="KFM64367.1"/>
    <property type="molecule type" value="Genomic_DNA"/>
</dbReference>
<proteinExistence type="inferred from homology"/>
<evidence type="ECO:0000259" key="9">
    <source>
        <dbReference type="Pfam" id="PF21467"/>
    </source>
</evidence>
<keyword evidence="2 5" id="KW-0378">Hydrolase</keyword>